<name>A0A0F9B4K5_9ZZZZ</name>
<gene>
    <name evidence="1" type="ORF">LCGC14_2832760</name>
</gene>
<protein>
    <submittedName>
        <fullName evidence="1">Uncharacterized protein</fullName>
    </submittedName>
</protein>
<comment type="caution">
    <text evidence="1">The sequence shown here is derived from an EMBL/GenBank/DDBJ whole genome shotgun (WGS) entry which is preliminary data.</text>
</comment>
<dbReference type="AlphaFoldDB" id="A0A0F9B4K5"/>
<sequence>MAEDRIPYNSKYCKATNCHWRSGNKCTVAACLRPGNEKRSHYYTKNNKLAHGDEPE</sequence>
<organism evidence="1">
    <name type="scientific">marine sediment metagenome</name>
    <dbReference type="NCBI Taxonomy" id="412755"/>
    <lineage>
        <taxon>unclassified sequences</taxon>
        <taxon>metagenomes</taxon>
        <taxon>ecological metagenomes</taxon>
    </lineage>
</organism>
<reference evidence="1" key="1">
    <citation type="journal article" date="2015" name="Nature">
        <title>Complex archaea that bridge the gap between prokaryotes and eukaryotes.</title>
        <authorList>
            <person name="Spang A."/>
            <person name="Saw J.H."/>
            <person name="Jorgensen S.L."/>
            <person name="Zaremba-Niedzwiedzka K."/>
            <person name="Martijn J."/>
            <person name="Lind A.E."/>
            <person name="van Eijk R."/>
            <person name="Schleper C."/>
            <person name="Guy L."/>
            <person name="Ettema T.J."/>
        </authorList>
    </citation>
    <scope>NUCLEOTIDE SEQUENCE</scope>
</reference>
<evidence type="ECO:0000313" key="1">
    <source>
        <dbReference type="EMBL" id="KKK79511.1"/>
    </source>
</evidence>
<proteinExistence type="predicted"/>
<dbReference type="EMBL" id="LAZR01053993">
    <property type="protein sequence ID" value="KKK79511.1"/>
    <property type="molecule type" value="Genomic_DNA"/>
</dbReference>
<accession>A0A0F9B4K5</accession>